<dbReference type="InterPro" id="IPR000529">
    <property type="entry name" value="Ribosomal_bS6"/>
</dbReference>
<keyword evidence="4" id="KW-0694">RNA-binding</keyword>
<dbReference type="CDD" id="cd00473">
    <property type="entry name" value="bS6"/>
    <property type="match status" value="1"/>
</dbReference>
<evidence type="ECO:0000256" key="1">
    <source>
        <dbReference type="ARBA" id="ARBA00009512"/>
    </source>
</evidence>
<reference evidence="5 6" key="1">
    <citation type="submission" date="2019-02" db="EMBL/GenBank/DDBJ databases">
        <title>Draft Genome Sequence of Maize Bushy Stunt-like Phytoplasma group 16SrI-B (Aster yellows) in South Africa.</title>
        <authorList>
            <person name="Coetzee B."/>
            <person name="Douglas-Smit N."/>
            <person name="Maree H.J."/>
            <person name="Burger J.T."/>
            <person name="Kruger K."/>
            <person name="Pietersen G."/>
        </authorList>
    </citation>
    <scope>NUCLEOTIDE SEQUENCE [LARGE SCALE GENOMIC DNA]</scope>
    <source>
        <strain evidence="5 6">De Villa</strain>
    </source>
</reference>
<keyword evidence="4" id="KW-0687">Ribonucleoprotein</keyword>
<dbReference type="Proteomes" id="UP000289726">
    <property type="component" value="Chromosome"/>
</dbReference>
<proteinExistence type="inferred from homology"/>
<evidence type="ECO:0000313" key="6">
    <source>
        <dbReference type="Proteomes" id="UP000289726"/>
    </source>
</evidence>
<evidence type="ECO:0000256" key="2">
    <source>
        <dbReference type="ARBA" id="ARBA00035104"/>
    </source>
</evidence>
<dbReference type="PANTHER" id="PTHR21011">
    <property type="entry name" value="MITOCHONDRIAL 28S RIBOSOMAL PROTEIN S6"/>
    <property type="match status" value="1"/>
</dbReference>
<gene>
    <name evidence="4" type="primary">rpsF</name>
    <name evidence="5" type="ORF">EXT02_00050</name>
</gene>
<dbReference type="EMBL" id="CP035949">
    <property type="protein sequence ID" value="QBF23632.1"/>
    <property type="molecule type" value="Genomic_DNA"/>
</dbReference>
<dbReference type="HAMAP" id="MF_00360">
    <property type="entry name" value="Ribosomal_bS6"/>
    <property type="match status" value="1"/>
</dbReference>
<accession>A0A4P6M8D3</accession>
<comment type="similarity">
    <text evidence="1 4">Belongs to the bacterial ribosomal protein bS6 family.</text>
</comment>
<dbReference type="GO" id="GO:0006412">
    <property type="term" value="P:translation"/>
    <property type="evidence" value="ECO:0007669"/>
    <property type="project" value="UniProtKB-UniRule"/>
</dbReference>
<dbReference type="InterPro" id="IPR035980">
    <property type="entry name" value="Ribosomal_bS6_sf"/>
</dbReference>
<evidence type="ECO:0000256" key="3">
    <source>
        <dbReference type="ARBA" id="ARBA00035294"/>
    </source>
</evidence>
<dbReference type="Pfam" id="PF01250">
    <property type="entry name" value="Ribosomal_S6"/>
    <property type="match status" value="1"/>
</dbReference>
<dbReference type="InterPro" id="IPR020814">
    <property type="entry name" value="Ribosomal_S6_plastid/chlpt"/>
</dbReference>
<dbReference type="GO" id="GO:0070181">
    <property type="term" value="F:small ribosomal subunit rRNA binding"/>
    <property type="evidence" value="ECO:0007669"/>
    <property type="project" value="TreeGrafter"/>
</dbReference>
<dbReference type="PANTHER" id="PTHR21011:SF1">
    <property type="entry name" value="SMALL RIBOSOMAL SUBUNIT PROTEIN BS6M"/>
    <property type="match status" value="1"/>
</dbReference>
<dbReference type="GO" id="GO:1990904">
    <property type="term" value="C:ribonucleoprotein complex"/>
    <property type="evidence" value="ECO:0007669"/>
    <property type="project" value="UniProtKB-KW"/>
</dbReference>
<dbReference type="Gene3D" id="3.30.70.60">
    <property type="match status" value="1"/>
</dbReference>
<dbReference type="SMR" id="A0A4P6M8D3"/>
<dbReference type="InterPro" id="IPR014717">
    <property type="entry name" value="Transl_elong_EF1B/ribsomal_bS6"/>
</dbReference>
<keyword evidence="4" id="KW-0699">rRNA-binding</keyword>
<comment type="function">
    <text evidence="2 4">Binds together with bS18 to 16S ribosomal RNA.</text>
</comment>
<evidence type="ECO:0000256" key="4">
    <source>
        <dbReference type="HAMAP-Rule" id="MF_00360"/>
    </source>
</evidence>
<protein>
    <recommendedName>
        <fullName evidence="3 4">Small ribosomal subunit protein bS6</fullName>
    </recommendedName>
</protein>
<dbReference type="NCBIfam" id="TIGR00166">
    <property type="entry name" value="S6"/>
    <property type="match status" value="1"/>
</dbReference>
<dbReference type="GO" id="GO:0005737">
    <property type="term" value="C:cytoplasm"/>
    <property type="evidence" value="ECO:0007669"/>
    <property type="project" value="UniProtKB-ARBA"/>
</dbReference>
<dbReference type="AlphaFoldDB" id="A0A4P6M8D3"/>
<keyword evidence="4 5" id="KW-0689">Ribosomal protein</keyword>
<name>A0A4P6M8D3_9MOLU</name>
<keyword evidence="6" id="KW-1185">Reference proteome</keyword>
<organism evidence="5 6">
    <name type="scientific">'Catharanthus roseus' aster yellows phytoplasma</name>
    <dbReference type="NCBI Taxonomy" id="1193712"/>
    <lineage>
        <taxon>Bacteria</taxon>
        <taxon>Bacillati</taxon>
        <taxon>Mycoplasmatota</taxon>
        <taxon>Mollicutes</taxon>
        <taxon>Acholeplasmatales</taxon>
        <taxon>Acholeplasmataceae</taxon>
        <taxon>Candidatus Phytoplasma</taxon>
        <taxon>16SrI (Aster yellows group)</taxon>
    </lineage>
</organism>
<sequence length="95" mass="11377">MKKYEIMYILRPNLDSKDVKKINDTLQNVFLQAPNQILEQNEIGLKDLAYLIDNHKKGYYNWLMVKADNDAVLEFNRIVKITEEIIRFIFIKDKE</sequence>
<dbReference type="GO" id="GO:0005840">
    <property type="term" value="C:ribosome"/>
    <property type="evidence" value="ECO:0007669"/>
    <property type="project" value="UniProtKB-KW"/>
</dbReference>
<dbReference type="RefSeq" id="WP_034172155.1">
    <property type="nucleotide sequence ID" value="NZ_CP035949.1"/>
</dbReference>
<evidence type="ECO:0000313" key="5">
    <source>
        <dbReference type="EMBL" id="QBF23632.1"/>
    </source>
</evidence>
<dbReference type="SUPFAM" id="SSF54995">
    <property type="entry name" value="Ribosomal protein S6"/>
    <property type="match status" value="1"/>
</dbReference>
<dbReference type="GO" id="GO:0003735">
    <property type="term" value="F:structural constituent of ribosome"/>
    <property type="evidence" value="ECO:0007669"/>
    <property type="project" value="InterPro"/>
</dbReference>